<dbReference type="OrthoDB" id="6617263at2759"/>
<proteinExistence type="predicted"/>
<dbReference type="Proteomes" id="UP000801492">
    <property type="component" value="Unassembled WGS sequence"/>
</dbReference>
<gene>
    <name evidence="1" type="ORF">ILUMI_07216</name>
</gene>
<organism evidence="1 2">
    <name type="scientific">Ignelater luminosus</name>
    <name type="common">Cucubano</name>
    <name type="synonym">Pyrophorus luminosus</name>
    <dbReference type="NCBI Taxonomy" id="2038154"/>
    <lineage>
        <taxon>Eukaryota</taxon>
        <taxon>Metazoa</taxon>
        <taxon>Ecdysozoa</taxon>
        <taxon>Arthropoda</taxon>
        <taxon>Hexapoda</taxon>
        <taxon>Insecta</taxon>
        <taxon>Pterygota</taxon>
        <taxon>Neoptera</taxon>
        <taxon>Endopterygota</taxon>
        <taxon>Coleoptera</taxon>
        <taxon>Polyphaga</taxon>
        <taxon>Elateriformia</taxon>
        <taxon>Elateroidea</taxon>
        <taxon>Elateridae</taxon>
        <taxon>Agrypninae</taxon>
        <taxon>Pyrophorini</taxon>
        <taxon>Ignelater</taxon>
    </lineage>
</organism>
<sequence length="1057" mass="124849">MSAQTLTEEFISQFHSLTGTTIGERRKNLFILLNTIQTSSNYNDIDFSSIHPNNPLEETFKVEILIYFRKVSDLVEVLKSENPILIKKVLKTSPWFLEELFKNISGEQLVTLIFPYVSFNVKVKLLNKLSFYLKDSEMSEQIFNSIRLKYGSYLASKLLPACDKGFILKIVNDGRLKLTAKQVLTIIKKHPEMSSSIFETLNMYMQTDTIDSLYRKVFIYLAQNHQEAFLDLYNTYNPSMRLGWRATHKLICKNKEIVIKNAKDIYRYLHKKQLFKSLSMNFSDFYIKLFPSSVEQFPNNFKFLYSFLLTLKSEEERLKFLEESFKRNYGSNLLENINCINNADLLDILPVNKLEEIEQKPALISEDKWSCYSKIEKSIPYLKKRISLSSDIKSREYLVEHLVFTCKVNKDKRALLDVFKYIVNQHRNDHWSVRHSFLTAVKNLFKPEELDEEHWIYLNELLEIIDINNEVYYYYNGFLSSFILYKLLNGLPINENLLKYTKSCNGNYNVFRFNPVFEKQCLLLIEQLLPEIFIDKYTLKLVSDILLKYYNIHFWKQSKNYFHLEIPQKMTDFYIQKFYVDFFPNNLHNYDILRQKNLITALSHLTGDKFLDFASNYHPKELRGDCSQDNNQRLYRLQFQIGKALKNVIPPSMALESILQYCKGDYLKLIQSSLYSVSGNINENKLPSFFDALGRRAVSVRKHAFHLTLRVLDRSLIFDVFKKFMETEKNASIRKFLFKGSFNLFLQDPDDNIWEMIRSNLERVDVNDREVVSILTDIESVPPAYVARYILYIWEFLERLPDHDDIIESEKCRILCFLSPQTIQNLPKDFCLKIIKDYFLKHNQHNLNINSFTLRFIMYYSNSEMEFQDRMNIIFPIIKNYIPDKKYKSMIDLFVTTFCSEFLNKKCLTKSVLLMFMTTWNTYITPEQAFDQYLYINLSLIFVDVENLNLSPLEIGQKLADLANSLSEAYTVAVVTVFCDVLRSFVRHFSSNDETRYHVIEGIISTSRSTACLMVAISLLKRNLDNFKIQMKHDEIVQCLNEINEPIVQIYLNHHLH</sequence>
<evidence type="ECO:0000313" key="2">
    <source>
        <dbReference type="Proteomes" id="UP000801492"/>
    </source>
</evidence>
<comment type="caution">
    <text evidence="1">The sequence shown here is derived from an EMBL/GenBank/DDBJ whole genome shotgun (WGS) entry which is preliminary data.</text>
</comment>
<dbReference type="EMBL" id="VTPC01003153">
    <property type="protein sequence ID" value="KAF2898955.1"/>
    <property type="molecule type" value="Genomic_DNA"/>
</dbReference>
<evidence type="ECO:0000313" key="1">
    <source>
        <dbReference type="EMBL" id="KAF2898955.1"/>
    </source>
</evidence>
<protein>
    <submittedName>
        <fullName evidence="1">Uncharacterized protein</fullName>
    </submittedName>
</protein>
<dbReference type="AlphaFoldDB" id="A0A8K0D3V3"/>
<keyword evidence="2" id="KW-1185">Reference proteome</keyword>
<name>A0A8K0D3V3_IGNLU</name>
<accession>A0A8K0D3V3</accession>
<reference evidence="1" key="1">
    <citation type="submission" date="2019-08" db="EMBL/GenBank/DDBJ databases">
        <title>The genome of the North American firefly Photinus pyralis.</title>
        <authorList>
            <consortium name="Photinus pyralis genome working group"/>
            <person name="Fallon T.R."/>
            <person name="Sander Lower S.E."/>
            <person name="Weng J.-K."/>
        </authorList>
    </citation>
    <scope>NUCLEOTIDE SEQUENCE</scope>
    <source>
        <strain evidence="1">TRF0915ILg1</strain>
        <tissue evidence="1">Whole body</tissue>
    </source>
</reference>